<keyword evidence="12" id="KW-1185">Reference proteome</keyword>
<evidence type="ECO:0000259" key="9">
    <source>
        <dbReference type="Pfam" id="PF21082"/>
    </source>
</evidence>
<dbReference type="Pfam" id="PF00924">
    <property type="entry name" value="MS_channel_2nd"/>
    <property type="match status" value="1"/>
</dbReference>
<dbReference type="PROSITE" id="PS01246">
    <property type="entry name" value="UPF0003"/>
    <property type="match status" value="1"/>
</dbReference>
<dbReference type="EMBL" id="CP147920">
    <property type="protein sequence ID" value="XAU15132.1"/>
    <property type="molecule type" value="Genomic_DNA"/>
</dbReference>
<evidence type="ECO:0000259" key="10">
    <source>
        <dbReference type="Pfam" id="PF21088"/>
    </source>
</evidence>
<keyword evidence="5 7" id="KW-1133">Transmembrane helix</keyword>
<dbReference type="InterPro" id="IPR010920">
    <property type="entry name" value="LSM_dom_sf"/>
</dbReference>
<evidence type="ECO:0000256" key="6">
    <source>
        <dbReference type="ARBA" id="ARBA00023136"/>
    </source>
</evidence>
<evidence type="ECO:0000256" key="2">
    <source>
        <dbReference type="ARBA" id="ARBA00008017"/>
    </source>
</evidence>
<evidence type="ECO:0000259" key="8">
    <source>
        <dbReference type="Pfam" id="PF00924"/>
    </source>
</evidence>
<dbReference type="SUPFAM" id="SSF82861">
    <property type="entry name" value="Mechanosensitive channel protein MscS (YggB), transmembrane region"/>
    <property type="match status" value="1"/>
</dbReference>
<dbReference type="Pfam" id="PF21088">
    <property type="entry name" value="MS_channel_1st"/>
    <property type="match status" value="1"/>
</dbReference>
<accession>A0ABZ3H9T6</accession>
<gene>
    <name evidence="11" type="ORF">WCY31_00165</name>
</gene>
<evidence type="ECO:0000256" key="1">
    <source>
        <dbReference type="ARBA" id="ARBA00004651"/>
    </source>
</evidence>
<feature type="domain" description="Mechanosensitive ion channel transmembrane helices 2/3" evidence="10">
    <location>
        <begin position="369"/>
        <end position="409"/>
    </location>
</feature>
<dbReference type="Pfam" id="PF21082">
    <property type="entry name" value="MS_channel_3rd"/>
    <property type="match status" value="1"/>
</dbReference>
<dbReference type="InterPro" id="IPR011014">
    <property type="entry name" value="MscS_channel_TM-2"/>
</dbReference>
<dbReference type="PANTHER" id="PTHR43634:SF2">
    <property type="entry name" value="LOW CONDUCTANCE MECHANOSENSITIVE CHANNEL YNAI"/>
    <property type="match status" value="1"/>
</dbReference>
<evidence type="ECO:0000256" key="3">
    <source>
        <dbReference type="ARBA" id="ARBA00022475"/>
    </source>
</evidence>
<proteinExistence type="inferred from homology"/>
<evidence type="ECO:0000256" key="4">
    <source>
        <dbReference type="ARBA" id="ARBA00022692"/>
    </source>
</evidence>
<dbReference type="InterPro" id="IPR045042">
    <property type="entry name" value="YnaI-like"/>
</dbReference>
<dbReference type="Gene3D" id="3.30.70.100">
    <property type="match status" value="1"/>
</dbReference>
<feature type="transmembrane region" description="Helical" evidence="7">
    <location>
        <begin position="243"/>
        <end position="265"/>
    </location>
</feature>
<dbReference type="Proteomes" id="UP001447842">
    <property type="component" value="Chromosome"/>
</dbReference>
<feature type="transmembrane region" description="Helical" evidence="7">
    <location>
        <begin position="390"/>
        <end position="408"/>
    </location>
</feature>
<keyword evidence="6 7" id="KW-0472">Membrane</keyword>
<name>A0ABZ3H9T6_9BACT</name>
<dbReference type="InterPro" id="IPR023408">
    <property type="entry name" value="MscS_beta-dom_sf"/>
</dbReference>
<dbReference type="InterPro" id="IPR006685">
    <property type="entry name" value="MscS_channel_2nd"/>
</dbReference>
<protein>
    <submittedName>
        <fullName evidence="11">Mechanosensitive ion channel family protein</fullName>
    </submittedName>
</protein>
<dbReference type="Gene3D" id="2.30.30.60">
    <property type="match status" value="1"/>
</dbReference>
<dbReference type="InterPro" id="IPR011066">
    <property type="entry name" value="MscS_channel_C_sf"/>
</dbReference>
<feature type="domain" description="Mechanosensitive ion channel MscS C-terminal" evidence="9">
    <location>
        <begin position="484"/>
        <end position="600"/>
    </location>
</feature>
<evidence type="ECO:0000256" key="7">
    <source>
        <dbReference type="SAM" id="Phobius"/>
    </source>
</evidence>
<comment type="subcellular location">
    <subcellularLocation>
        <location evidence="1">Cell membrane</location>
        <topology evidence="1">Multi-pass membrane protein</topology>
    </subcellularLocation>
</comment>
<evidence type="ECO:0000313" key="12">
    <source>
        <dbReference type="Proteomes" id="UP001447842"/>
    </source>
</evidence>
<evidence type="ECO:0000313" key="11">
    <source>
        <dbReference type="EMBL" id="XAU15132.1"/>
    </source>
</evidence>
<dbReference type="RefSeq" id="WP_345972717.1">
    <property type="nucleotide sequence ID" value="NZ_CP147920.1"/>
</dbReference>
<sequence>MKHFFVLMLLGLQLVAAEPFWQQVLSVEAELYAPRSDTNASEAAGVDAKLDAFAALISALKAAPYSVENPVNPFFHPSEADAQLYRLSAKIRVNREQGNSLAETRDRLAVQTLKLQQRIFVFFASLAAEWTTLDTEALSARVRDEINQLQAIGVEADVHAAAEVSEEGEIADALRQNAAALQTHYLFYKELLDYLQLHPQSLQYRSLLQRIKLDSLLALLNDNAVAAEINTGLRYVNTDVGRLTLFAASLLLAWLVAALLYYRVYRLMQHLITRKEDLTDEMMLNNIESIRRPLFIIILAYGLQVGLEILQHPSSSQDESTLFYFVYLAAFSYIVIRLVDNFFYHFLHQRTGLKNRQMRSELVNLILSIIKIAIIITAVLFFLVHIGVNITGLVASLGIGGLAVALAAKDTLSNFFGLLKILSDNSFSQGDWIQAGDVEGTVVEIGFISTDIRTFDNALITVPNEKLANVPLKNYNRRKVGRRIKMHIGVTYGSDRAALAKAIDEIRQMLLEHPDTVVPGEYDTEMYNRLKKREKRLISVEDKFGIKTSLMVYLDELSASSMDILIYTFTNTVDWEEWLRIKQEIIFKIWEILDANGLAFAFPSQSLYFDQDNIRDSVAPMFKNQPEK</sequence>
<organism evidence="11 12">
    <name type="scientific">Sulfurimonas diazotrophicus</name>
    <dbReference type="NCBI Taxonomy" id="3131939"/>
    <lineage>
        <taxon>Bacteria</taxon>
        <taxon>Pseudomonadati</taxon>
        <taxon>Campylobacterota</taxon>
        <taxon>Epsilonproteobacteria</taxon>
        <taxon>Campylobacterales</taxon>
        <taxon>Sulfurimonadaceae</taxon>
        <taxon>Sulfurimonas</taxon>
    </lineage>
</organism>
<dbReference type="InterPro" id="IPR049278">
    <property type="entry name" value="MS_channel_C"/>
</dbReference>
<dbReference type="Gene3D" id="1.10.287.1260">
    <property type="match status" value="1"/>
</dbReference>
<dbReference type="SUPFAM" id="SSF50182">
    <property type="entry name" value="Sm-like ribonucleoproteins"/>
    <property type="match status" value="1"/>
</dbReference>
<keyword evidence="4 7" id="KW-0812">Transmembrane</keyword>
<dbReference type="PANTHER" id="PTHR43634">
    <property type="entry name" value="OW CONDUCTANCE MECHANOSENSITIVE CHANNEL"/>
    <property type="match status" value="1"/>
</dbReference>
<comment type="similarity">
    <text evidence="2">Belongs to the MscS (TC 1.A.23) family.</text>
</comment>
<reference evidence="11 12" key="1">
    <citation type="submission" date="2024-03" db="EMBL/GenBank/DDBJ databases">
        <title>Sulfurimonas sp. HSL3-1.</title>
        <authorList>
            <person name="Wang S."/>
        </authorList>
    </citation>
    <scope>NUCLEOTIDE SEQUENCE [LARGE SCALE GENOMIC DNA]</scope>
    <source>
        <strain evidence="11 12">HSL3-1</strain>
    </source>
</reference>
<feature type="transmembrane region" description="Helical" evidence="7">
    <location>
        <begin position="293"/>
        <end position="310"/>
    </location>
</feature>
<dbReference type="InterPro" id="IPR006686">
    <property type="entry name" value="MscS_channel_CS"/>
</dbReference>
<dbReference type="SUPFAM" id="SSF82689">
    <property type="entry name" value="Mechanosensitive channel protein MscS (YggB), C-terminal domain"/>
    <property type="match status" value="1"/>
</dbReference>
<feature type="transmembrane region" description="Helical" evidence="7">
    <location>
        <begin position="322"/>
        <end position="344"/>
    </location>
</feature>
<feature type="domain" description="Mechanosensitive ion channel MscS" evidence="8">
    <location>
        <begin position="410"/>
        <end position="477"/>
    </location>
</feature>
<dbReference type="InterPro" id="IPR049142">
    <property type="entry name" value="MS_channel_1st"/>
</dbReference>
<evidence type="ECO:0000256" key="5">
    <source>
        <dbReference type="ARBA" id="ARBA00022989"/>
    </source>
</evidence>
<feature type="transmembrane region" description="Helical" evidence="7">
    <location>
        <begin position="365"/>
        <end position="384"/>
    </location>
</feature>
<keyword evidence="3" id="KW-1003">Cell membrane</keyword>